<evidence type="ECO:0000313" key="11">
    <source>
        <dbReference type="EMBL" id="QEM80339.1"/>
    </source>
</evidence>
<dbReference type="OrthoDB" id="6160477at2"/>
<dbReference type="EMBL" id="CP038437">
    <property type="protein sequence ID" value="QEM80339.1"/>
    <property type="molecule type" value="Genomic_DNA"/>
</dbReference>
<dbReference type="InterPro" id="IPR055348">
    <property type="entry name" value="DctQ"/>
</dbReference>
<dbReference type="KEGG" id="hbh:E4T21_01270"/>
<organism evidence="11 12">
    <name type="scientific">Halomonas binhaiensis</name>
    <dbReference type="NCBI Taxonomy" id="2562282"/>
    <lineage>
        <taxon>Bacteria</taxon>
        <taxon>Pseudomonadati</taxon>
        <taxon>Pseudomonadota</taxon>
        <taxon>Gammaproteobacteria</taxon>
        <taxon>Oceanospirillales</taxon>
        <taxon>Halomonadaceae</taxon>
        <taxon>Halomonas</taxon>
    </lineage>
</organism>
<keyword evidence="3" id="KW-1003">Cell membrane</keyword>
<keyword evidence="6 9" id="KW-1133">Transmembrane helix</keyword>
<keyword evidence="12" id="KW-1185">Reference proteome</keyword>
<evidence type="ECO:0000256" key="5">
    <source>
        <dbReference type="ARBA" id="ARBA00022692"/>
    </source>
</evidence>
<evidence type="ECO:0000259" key="10">
    <source>
        <dbReference type="Pfam" id="PF04290"/>
    </source>
</evidence>
<evidence type="ECO:0000256" key="9">
    <source>
        <dbReference type="RuleBase" id="RU369079"/>
    </source>
</evidence>
<evidence type="ECO:0000313" key="12">
    <source>
        <dbReference type="Proteomes" id="UP000324285"/>
    </source>
</evidence>
<evidence type="ECO:0000256" key="8">
    <source>
        <dbReference type="ARBA" id="ARBA00038436"/>
    </source>
</evidence>
<protein>
    <recommendedName>
        <fullName evidence="9">TRAP transporter small permease protein</fullName>
    </recommendedName>
</protein>
<reference evidence="11" key="1">
    <citation type="submission" date="2021-02" db="EMBL/GenBank/DDBJ databases">
        <title>Strain Y2R2, a novel species of the genus Halomonas.</title>
        <authorList>
            <person name="Huang H."/>
        </authorList>
    </citation>
    <scope>NUCLEOTIDE SEQUENCE</scope>
    <source>
        <strain evidence="11">Y2R2</strain>
    </source>
</reference>
<dbReference type="InterPro" id="IPR007387">
    <property type="entry name" value="TRAP_DctQ"/>
</dbReference>
<dbReference type="GO" id="GO:0022857">
    <property type="term" value="F:transmembrane transporter activity"/>
    <property type="evidence" value="ECO:0007669"/>
    <property type="project" value="UniProtKB-UniRule"/>
</dbReference>
<feature type="transmembrane region" description="Helical" evidence="9">
    <location>
        <begin position="21"/>
        <end position="42"/>
    </location>
</feature>
<keyword evidence="2 9" id="KW-0813">Transport</keyword>
<dbReference type="Proteomes" id="UP000324285">
    <property type="component" value="Chromosome"/>
</dbReference>
<comment type="function">
    <text evidence="9">Part of the tripartite ATP-independent periplasmic (TRAP) transport system.</text>
</comment>
<dbReference type="GO" id="GO:0005886">
    <property type="term" value="C:plasma membrane"/>
    <property type="evidence" value="ECO:0007669"/>
    <property type="project" value="UniProtKB-SubCell"/>
</dbReference>
<comment type="subunit">
    <text evidence="9">The complex comprises the extracytoplasmic solute receptor protein and the two transmembrane proteins.</text>
</comment>
<evidence type="ECO:0000256" key="1">
    <source>
        <dbReference type="ARBA" id="ARBA00004429"/>
    </source>
</evidence>
<feature type="domain" description="Tripartite ATP-independent periplasmic transporters DctQ component" evidence="10">
    <location>
        <begin position="33"/>
        <end position="155"/>
    </location>
</feature>
<dbReference type="RefSeq" id="WP_149282818.1">
    <property type="nucleotide sequence ID" value="NZ_CP038437.2"/>
</dbReference>
<evidence type="ECO:0000256" key="4">
    <source>
        <dbReference type="ARBA" id="ARBA00022519"/>
    </source>
</evidence>
<dbReference type="AlphaFoldDB" id="A0A5C1NF95"/>
<keyword evidence="4 9" id="KW-0997">Cell inner membrane</keyword>
<keyword evidence="7 9" id="KW-0472">Membrane</keyword>
<comment type="similarity">
    <text evidence="8 9">Belongs to the TRAP transporter small permease family.</text>
</comment>
<keyword evidence="5 9" id="KW-0812">Transmembrane</keyword>
<evidence type="ECO:0000256" key="2">
    <source>
        <dbReference type="ARBA" id="ARBA00022448"/>
    </source>
</evidence>
<feature type="transmembrane region" description="Helical" evidence="9">
    <location>
        <begin position="57"/>
        <end position="75"/>
    </location>
</feature>
<evidence type="ECO:0000256" key="3">
    <source>
        <dbReference type="ARBA" id="ARBA00022475"/>
    </source>
</evidence>
<accession>A0A5C1NF95</accession>
<evidence type="ECO:0000256" key="6">
    <source>
        <dbReference type="ARBA" id="ARBA00022989"/>
    </source>
</evidence>
<dbReference type="Pfam" id="PF04290">
    <property type="entry name" value="DctQ"/>
    <property type="match status" value="1"/>
</dbReference>
<proteinExistence type="inferred from homology"/>
<gene>
    <name evidence="11" type="ORF">E4T21_01270</name>
</gene>
<dbReference type="PANTHER" id="PTHR35011">
    <property type="entry name" value="2,3-DIKETO-L-GULONATE TRAP TRANSPORTER SMALL PERMEASE PROTEIN YIAM"/>
    <property type="match status" value="1"/>
</dbReference>
<feature type="transmembrane region" description="Helical" evidence="9">
    <location>
        <begin position="138"/>
        <end position="161"/>
    </location>
</feature>
<feature type="transmembrane region" description="Helical" evidence="9">
    <location>
        <begin position="96"/>
        <end position="118"/>
    </location>
</feature>
<comment type="subcellular location">
    <subcellularLocation>
        <location evidence="1 9">Cell inner membrane</location>
        <topology evidence="1 9">Multi-pass membrane protein</topology>
    </subcellularLocation>
</comment>
<evidence type="ECO:0000256" key="7">
    <source>
        <dbReference type="ARBA" id="ARBA00023136"/>
    </source>
</evidence>
<name>A0A5C1NF95_9GAMM</name>
<sequence length="196" mass="21099">MNSLSLALDASVALTRTISGIFARLMGWLLLAIVMFIGAEIIMRKVFNHSLPGVHEYAGYLLAMLSAWGLSHTLLERAHIRIDVVHGRLPVWSRHTLDVLAMAALNLVAWTIAIHAWPVLAKSLSNGSTANTPLATPLWIPQLVWLSGYIWFAITTSVLGLRVIAAIFARDGAALNAVAGVDHGSDQETAQSGESA</sequence>